<evidence type="ECO:0000313" key="2">
    <source>
        <dbReference type="EMBL" id="KKK47185.1"/>
    </source>
</evidence>
<dbReference type="PANTHER" id="PTHR43174">
    <property type="entry name" value="UDP-N-ACETYLGLUCOSAMINE 2-EPIMERASE"/>
    <property type="match status" value="1"/>
</dbReference>
<dbReference type="InterPro" id="IPR029767">
    <property type="entry name" value="WecB-like"/>
</dbReference>
<comment type="caution">
    <text evidence="2">The sequence shown here is derived from an EMBL/GenBank/DDBJ whole genome shotgun (WGS) entry which is preliminary data.</text>
</comment>
<gene>
    <name evidence="2" type="ORF">LCGC14_3157760</name>
</gene>
<name>A0A0F8WG70_9ZZZZ</name>
<dbReference type="SUPFAM" id="SSF53756">
    <property type="entry name" value="UDP-Glycosyltransferase/glycogen phosphorylase"/>
    <property type="match status" value="1"/>
</dbReference>
<feature type="non-terminal residue" evidence="2">
    <location>
        <position position="1"/>
    </location>
</feature>
<proteinExistence type="predicted"/>
<dbReference type="Pfam" id="PF02350">
    <property type="entry name" value="Epimerase_2"/>
    <property type="match status" value="1"/>
</dbReference>
<dbReference type="PANTHER" id="PTHR43174:SF1">
    <property type="entry name" value="UDP-N-ACETYLGLUCOSAMINE 2-EPIMERASE"/>
    <property type="match status" value="1"/>
</dbReference>
<organism evidence="2">
    <name type="scientific">marine sediment metagenome</name>
    <dbReference type="NCBI Taxonomy" id="412755"/>
    <lineage>
        <taxon>unclassified sequences</taxon>
        <taxon>metagenomes</taxon>
        <taxon>ecological metagenomes</taxon>
    </lineage>
</organism>
<evidence type="ECO:0000259" key="1">
    <source>
        <dbReference type="Pfam" id="PF02350"/>
    </source>
</evidence>
<accession>A0A0F8WG70</accession>
<dbReference type="InterPro" id="IPR003331">
    <property type="entry name" value="UDP_GlcNAc_Epimerase_2_dom"/>
</dbReference>
<dbReference type="NCBIfam" id="TIGR00236">
    <property type="entry name" value="wecB"/>
    <property type="match status" value="1"/>
</dbReference>
<dbReference type="CDD" id="cd03786">
    <property type="entry name" value="GTB_UDP-GlcNAc_2-Epimerase"/>
    <property type="match status" value="1"/>
</dbReference>
<protein>
    <recommendedName>
        <fullName evidence="1">UDP-N-acetylglucosamine 2-epimerase domain-containing protein</fullName>
    </recommendedName>
</protein>
<dbReference type="AlphaFoldDB" id="A0A0F8WG70"/>
<reference evidence="2" key="1">
    <citation type="journal article" date="2015" name="Nature">
        <title>Complex archaea that bridge the gap between prokaryotes and eukaryotes.</title>
        <authorList>
            <person name="Spang A."/>
            <person name="Saw J.H."/>
            <person name="Jorgensen S.L."/>
            <person name="Zaremba-Niedzwiedzka K."/>
            <person name="Martijn J."/>
            <person name="Lind A.E."/>
            <person name="van Eijk R."/>
            <person name="Schleper C."/>
            <person name="Guy L."/>
            <person name="Ettema T.J."/>
        </authorList>
    </citation>
    <scope>NUCLEOTIDE SEQUENCE</scope>
</reference>
<sequence length="297" mass="32898">MYRYNLKVGSTSPSKQVAKMMTGIEEIFRKDTPDVVLVEGDTNTALAGALVASQHHIRLGHVEAGLRSYDNSMPEEMNRILIDHCSDILFAPTLKAVTILQSEGISHDKLWLTGNTVVDAVYQNIKMPYTTNIEGGIPDKYMLVTVHRQENVDSKVRFSSILDGLNSLIDQYGLPMIYPIHPHSVARMKKYGLQPGEITMISPVGYFEFLHLEQRASLILTDSGGVQEESCILRVPCVTLRDNTERPETVEVGSNILAGISPDKILDCAGLMLNKTNDWKNPFGDGNAAEKIVDLIL</sequence>
<dbReference type="EMBL" id="LAZR01069707">
    <property type="protein sequence ID" value="KKK47185.1"/>
    <property type="molecule type" value="Genomic_DNA"/>
</dbReference>
<feature type="domain" description="UDP-N-acetylglucosamine 2-epimerase" evidence="1">
    <location>
        <begin position="3"/>
        <end position="296"/>
    </location>
</feature>
<dbReference type="Gene3D" id="3.40.50.2000">
    <property type="entry name" value="Glycogen Phosphorylase B"/>
    <property type="match status" value="2"/>
</dbReference>